<keyword evidence="3" id="KW-1185">Reference proteome</keyword>
<evidence type="ECO:0000256" key="1">
    <source>
        <dbReference type="SAM" id="MobiDB-lite"/>
    </source>
</evidence>
<dbReference type="AlphaFoldDB" id="S7S186"/>
<sequence length="192" mass="21460">MNYDEEDAPDTQDGFEESRQLTHEEIWDDSALVDAWNAANEEYEALNGPDKSWKKDPVFKSPLWYNTPAIQKTPQAGPSSPNKRTKTKTAPADDSQPLNFENFVPNHDPSLAANGAGPTYASPGIVGQDEAFTRAVEASYWSGYWTAVYHYHRHMPTGRNTEGEDEQEEVTAEVEDGMVAEEDGDDMISTQR</sequence>
<feature type="compositionally biased region" description="Acidic residues" evidence="1">
    <location>
        <begin position="163"/>
        <end position="186"/>
    </location>
</feature>
<dbReference type="KEGG" id="gtr:GLOTRDRAFT_109348"/>
<evidence type="ECO:0000313" key="3">
    <source>
        <dbReference type="Proteomes" id="UP000030669"/>
    </source>
</evidence>
<feature type="compositionally biased region" description="Polar residues" evidence="1">
    <location>
        <begin position="68"/>
        <end position="82"/>
    </location>
</feature>
<feature type="compositionally biased region" description="Acidic residues" evidence="1">
    <location>
        <begin position="1"/>
        <end position="15"/>
    </location>
</feature>
<dbReference type="OMA" id="AMTAMYW"/>
<dbReference type="GeneID" id="19299027"/>
<reference evidence="2 3" key="1">
    <citation type="journal article" date="2012" name="Science">
        <title>The Paleozoic origin of enzymatic lignin decomposition reconstructed from 31 fungal genomes.</title>
        <authorList>
            <person name="Floudas D."/>
            <person name="Binder M."/>
            <person name="Riley R."/>
            <person name="Barry K."/>
            <person name="Blanchette R.A."/>
            <person name="Henrissat B."/>
            <person name="Martinez A.T."/>
            <person name="Otillar R."/>
            <person name="Spatafora J.W."/>
            <person name="Yadav J.S."/>
            <person name="Aerts A."/>
            <person name="Benoit I."/>
            <person name="Boyd A."/>
            <person name="Carlson A."/>
            <person name="Copeland A."/>
            <person name="Coutinho P.M."/>
            <person name="de Vries R.P."/>
            <person name="Ferreira P."/>
            <person name="Findley K."/>
            <person name="Foster B."/>
            <person name="Gaskell J."/>
            <person name="Glotzer D."/>
            <person name="Gorecki P."/>
            <person name="Heitman J."/>
            <person name="Hesse C."/>
            <person name="Hori C."/>
            <person name="Igarashi K."/>
            <person name="Jurgens J.A."/>
            <person name="Kallen N."/>
            <person name="Kersten P."/>
            <person name="Kohler A."/>
            <person name="Kuees U."/>
            <person name="Kumar T.K.A."/>
            <person name="Kuo A."/>
            <person name="LaButti K."/>
            <person name="Larrondo L.F."/>
            <person name="Lindquist E."/>
            <person name="Ling A."/>
            <person name="Lombard V."/>
            <person name="Lucas S."/>
            <person name="Lundell T."/>
            <person name="Martin R."/>
            <person name="McLaughlin D.J."/>
            <person name="Morgenstern I."/>
            <person name="Morin E."/>
            <person name="Murat C."/>
            <person name="Nagy L.G."/>
            <person name="Nolan M."/>
            <person name="Ohm R.A."/>
            <person name="Patyshakuliyeva A."/>
            <person name="Rokas A."/>
            <person name="Ruiz-Duenas F.J."/>
            <person name="Sabat G."/>
            <person name="Salamov A."/>
            <person name="Samejima M."/>
            <person name="Schmutz J."/>
            <person name="Slot J.C."/>
            <person name="St John F."/>
            <person name="Stenlid J."/>
            <person name="Sun H."/>
            <person name="Sun S."/>
            <person name="Syed K."/>
            <person name="Tsang A."/>
            <person name="Wiebenga A."/>
            <person name="Young D."/>
            <person name="Pisabarro A."/>
            <person name="Eastwood D.C."/>
            <person name="Martin F."/>
            <person name="Cullen D."/>
            <person name="Grigoriev I.V."/>
            <person name="Hibbett D.S."/>
        </authorList>
    </citation>
    <scope>NUCLEOTIDE SEQUENCE [LARGE SCALE GENOMIC DNA]</scope>
    <source>
        <strain evidence="2 3">ATCC 11539</strain>
    </source>
</reference>
<dbReference type="eggNOG" id="ENOG502SY9H">
    <property type="taxonomic scope" value="Eukaryota"/>
</dbReference>
<evidence type="ECO:0008006" key="4">
    <source>
        <dbReference type="Google" id="ProtNLM"/>
    </source>
</evidence>
<organism evidence="2 3">
    <name type="scientific">Gloeophyllum trabeum (strain ATCC 11539 / FP-39264 / Madison 617)</name>
    <name type="common">Brown rot fungus</name>
    <dbReference type="NCBI Taxonomy" id="670483"/>
    <lineage>
        <taxon>Eukaryota</taxon>
        <taxon>Fungi</taxon>
        <taxon>Dikarya</taxon>
        <taxon>Basidiomycota</taxon>
        <taxon>Agaricomycotina</taxon>
        <taxon>Agaricomycetes</taxon>
        <taxon>Gloeophyllales</taxon>
        <taxon>Gloeophyllaceae</taxon>
        <taxon>Gloeophyllum</taxon>
    </lineage>
</organism>
<protein>
    <recommendedName>
        <fullName evidence="4">Survival motor neuron Tudor domain-containing protein</fullName>
    </recommendedName>
</protein>
<dbReference type="RefSeq" id="XP_007861415.1">
    <property type="nucleotide sequence ID" value="XM_007863224.1"/>
</dbReference>
<feature type="region of interest" description="Disordered" evidence="1">
    <location>
        <begin position="157"/>
        <end position="192"/>
    </location>
</feature>
<evidence type="ECO:0000313" key="2">
    <source>
        <dbReference type="EMBL" id="EPQ61190.1"/>
    </source>
</evidence>
<dbReference type="OrthoDB" id="197400at2759"/>
<name>S7S186_GLOTA</name>
<dbReference type="STRING" id="670483.S7S186"/>
<dbReference type="CDD" id="cd22851">
    <property type="entry name" value="SMN_N"/>
    <property type="match status" value="1"/>
</dbReference>
<dbReference type="HOGENOM" id="CLU_081907_0_0_1"/>
<dbReference type="Proteomes" id="UP000030669">
    <property type="component" value="Unassembled WGS sequence"/>
</dbReference>
<accession>S7S186</accession>
<feature type="region of interest" description="Disordered" evidence="1">
    <location>
        <begin position="1"/>
        <end position="21"/>
    </location>
</feature>
<feature type="region of interest" description="Disordered" evidence="1">
    <location>
        <begin position="64"/>
        <end position="116"/>
    </location>
</feature>
<dbReference type="EMBL" id="KB469296">
    <property type="protein sequence ID" value="EPQ61190.1"/>
    <property type="molecule type" value="Genomic_DNA"/>
</dbReference>
<proteinExistence type="predicted"/>
<gene>
    <name evidence="2" type="ORF">GLOTRDRAFT_109348</name>
</gene>